<organism evidence="4 5">
    <name type="scientific">Takifugu flavidus</name>
    <name type="common">sansaifugu</name>
    <dbReference type="NCBI Taxonomy" id="433684"/>
    <lineage>
        <taxon>Eukaryota</taxon>
        <taxon>Metazoa</taxon>
        <taxon>Chordata</taxon>
        <taxon>Craniata</taxon>
        <taxon>Vertebrata</taxon>
        <taxon>Euteleostomi</taxon>
        <taxon>Actinopterygii</taxon>
        <taxon>Neopterygii</taxon>
        <taxon>Teleostei</taxon>
        <taxon>Neoteleostei</taxon>
        <taxon>Acanthomorphata</taxon>
        <taxon>Eupercaria</taxon>
        <taxon>Tetraodontiformes</taxon>
        <taxon>Tetradontoidea</taxon>
        <taxon>Tetraodontidae</taxon>
        <taxon>Takifugu</taxon>
    </lineage>
</organism>
<proteinExistence type="predicted"/>
<feature type="domain" description="Integrase zinc-binding" evidence="3">
    <location>
        <begin position="118"/>
        <end position="149"/>
    </location>
</feature>
<dbReference type="AlphaFoldDB" id="A0A5C6N5C3"/>
<dbReference type="Gene3D" id="1.10.340.70">
    <property type="match status" value="1"/>
</dbReference>
<reference evidence="4 5" key="1">
    <citation type="submission" date="2019-04" db="EMBL/GenBank/DDBJ databases">
        <title>Chromosome genome assembly for Takifugu flavidus.</title>
        <authorList>
            <person name="Xiao S."/>
        </authorList>
    </citation>
    <scope>NUCLEOTIDE SEQUENCE [LARGE SCALE GENOMIC DNA]</scope>
    <source>
        <strain evidence="4">HTHZ2018</strain>
        <tissue evidence="4">Muscle</tissue>
    </source>
</reference>
<accession>A0A5C6N5C3</accession>
<protein>
    <recommendedName>
        <fullName evidence="1">Gypsy retrotransposon integrase-like protein 1</fullName>
    </recommendedName>
</protein>
<name>A0A5C6N5C3_9TELE</name>
<gene>
    <name evidence="4" type="ORF">D4764_04G0005550</name>
</gene>
<evidence type="ECO:0000256" key="1">
    <source>
        <dbReference type="ARBA" id="ARBA00039658"/>
    </source>
</evidence>
<comment type="caution">
    <text evidence="4">The sequence shown here is derived from an EMBL/GenBank/DDBJ whole genome shotgun (WGS) entry which is preliminary data.</text>
</comment>
<evidence type="ECO:0000256" key="2">
    <source>
        <dbReference type="SAM" id="MobiDB-lite"/>
    </source>
</evidence>
<feature type="region of interest" description="Disordered" evidence="2">
    <location>
        <begin position="1"/>
        <end position="21"/>
    </location>
</feature>
<evidence type="ECO:0000259" key="3">
    <source>
        <dbReference type="Pfam" id="PF17921"/>
    </source>
</evidence>
<keyword evidence="5" id="KW-1185">Reference proteome</keyword>
<evidence type="ECO:0000313" key="4">
    <source>
        <dbReference type="EMBL" id="TWW61908.1"/>
    </source>
</evidence>
<sequence length="150" mass="16725">MVASAPDADDESSSPGLTLVESLSHQATAIPDCFQEEEVDGFPSIPSFSEVELKEKQRSDPALNQVIVQMETGRTPPPSVKAELPLLLRELNWLELRNGVLYRQRQDGPNATAQLVLPEELREKALHSLHNDMGHMGVERTIDLIRARFD</sequence>
<dbReference type="Proteomes" id="UP000324091">
    <property type="component" value="Chromosome 4"/>
</dbReference>
<evidence type="ECO:0000313" key="5">
    <source>
        <dbReference type="Proteomes" id="UP000324091"/>
    </source>
</evidence>
<dbReference type="EMBL" id="RHFK02000017">
    <property type="protein sequence ID" value="TWW61908.1"/>
    <property type="molecule type" value="Genomic_DNA"/>
</dbReference>
<dbReference type="InterPro" id="IPR041588">
    <property type="entry name" value="Integrase_H2C2"/>
</dbReference>
<dbReference type="FunFam" id="1.10.340.70:FF:000001">
    <property type="entry name" value="Retrovirus-related Pol polyprotein from transposon gypsy-like Protein"/>
    <property type="match status" value="1"/>
</dbReference>
<dbReference type="Pfam" id="PF17921">
    <property type="entry name" value="Integrase_H2C2"/>
    <property type="match status" value="1"/>
</dbReference>